<feature type="transmembrane region" description="Helical" evidence="5">
    <location>
        <begin position="910"/>
        <end position="927"/>
    </location>
</feature>
<evidence type="ECO:0000256" key="2">
    <source>
        <dbReference type="ARBA" id="ARBA00022692"/>
    </source>
</evidence>
<dbReference type="InterPro" id="IPR007016">
    <property type="entry name" value="O-antigen_ligase-rel_domated"/>
</dbReference>
<evidence type="ECO:0000256" key="5">
    <source>
        <dbReference type="SAM" id="Phobius"/>
    </source>
</evidence>
<evidence type="ECO:0000259" key="6">
    <source>
        <dbReference type="Pfam" id="PF04932"/>
    </source>
</evidence>
<feature type="transmembrane region" description="Helical" evidence="5">
    <location>
        <begin position="81"/>
        <end position="99"/>
    </location>
</feature>
<dbReference type="EMBL" id="LBPN01000001">
    <property type="protein sequence ID" value="KKP59925.1"/>
    <property type="molecule type" value="Genomic_DNA"/>
</dbReference>
<feature type="transmembrane region" description="Helical" evidence="5">
    <location>
        <begin position="726"/>
        <end position="754"/>
    </location>
</feature>
<feature type="domain" description="O-antigen ligase-related" evidence="6">
    <location>
        <begin position="229"/>
        <end position="448"/>
    </location>
</feature>
<dbReference type="PANTHER" id="PTHR37422">
    <property type="entry name" value="TEICHURONIC ACID BIOSYNTHESIS PROTEIN TUAE"/>
    <property type="match status" value="1"/>
</dbReference>
<evidence type="ECO:0000313" key="9">
    <source>
        <dbReference type="Proteomes" id="UP000034176"/>
    </source>
</evidence>
<gene>
    <name evidence="8" type="ORF">UR52_C0001G0005</name>
</gene>
<feature type="transmembrane region" description="Helical" evidence="5">
    <location>
        <begin position="470"/>
        <end position="494"/>
    </location>
</feature>
<feature type="transmembrane region" description="Helical" evidence="5">
    <location>
        <begin position="876"/>
        <end position="898"/>
    </location>
</feature>
<dbReference type="AlphaFoldDB" id="A0A0G0D9A8"/>
<feature type="transmembrane region" description="Helical" evidence="5">
    <location>
        <begin position="442"/>
        <end position="463"/>
    </location>
</feature>
<comment type="caution">
    <text evidence="8">The sequence shown here is derived from an EMBL/GenBank/DDBJ whole genome shotgun (WGS) entry which is preliminary data.</text>
</comment>
<dbReference type="Proteomes" id="UP000034176">
    <property type="component" value="Unassembled WGS sequence"/>
</dbReference>
<feature type="transmembrane region" description="Helical" evidence="5">
    <location>
        <begin position="850"/>
        <end position="870"/>
    </location>
</feature>
<feature type="transmembrane region" description="Helical" evidence="5">
    <location>
        <begin position="7"/>
        <end position="30"/>
    </location>
</feature>
<dbReference type="STRING" id="1618434.UR52_C0001G0005"/>
<organism evidence="8 9">
    <name type="scientific">Candidatus Gottesmanbacteria bacterium GW2011_GWA1_34_13</name>
    <dbReference type="NCBI Taxonomy" id="1618434"/>
    <lineage>
        <taxon>Bacteria</taxon>
        <taxon>Candidatus Gottesmaniibacteriota</taxon>
    </lineage>
</organism>
<dbReference type="PANTHER" id="PTHR37422:SF17">
    <property type="entry name" value="O-ANTIGEN LIGASE"/>
    <property type="match status" value="1"/>
</dbReference>
<proteinExistence type="predicted"/>
<evidence type="ECO:0000256" key="1">
    <source>
        <dbReference type="ARBA" id="ARBA00004141"/>
    </source>
</evidence>
<feature type="transmembrane region" description="Helical" evidence="5">
    <location>
        <begin position="500"/>
        <end position="518"/>
    </location>
</feature>
<feature type="transmembrane region" description="Helical" evidence="5">
    <location>
        <begin position="198"/>
        <end position="216"/>
    </location>
</feature>
<keyword evidence="4 5" id="KW-0472">Membrane</keyword>
<comment type="subcellular location">
    <subcellularLocation>
        <location evidence="1">Membrane</location>
        <topology evidence="1">Multi-pass membrane protein</topology>
    </subcellularLocation>
</comment>
<keyword evidence="8" id="KW-0808">Transferase</keyword>
<dbReference type="Pfam" id="PF04932">
    <property type="entry name" value="Wzy_C"/>
    <property type="match status" value="1"/>
</dbReference>
<evidence type="ECO:0000259" key="7">
    <source>
        <dbReference type="Pfam" id="PF13231"/>
    </source>
</evidence>
<dbReference type="GO" id="GO:0016740">
    <property type="term" value="F:transferase activity"/>
    <property type="evidence" value="ECO:0007669"/>
    <property type="project" value="UniProtKB-KW"/>
</dbReference>
<feature type="transmembrane region" description="Helical" evidence="5">
    <location>
        <begin position="223"/>
        <end position="239"/>
    </location>
</feature>
<accession>A0A0G0D9A8</accession>
<protein>
    <submittedName>
        <fullName evidence="8">Glycosyl transferase family 39</fullName>
    </submittedName>
</protein>
<dbReference type="Pfam" id="PF13231">
    <property type="entry name" value="PMT_2"/>
    <property type="match status" value="1"/>
</dbReference>
<dbReference type="GO" id="GO:0016020">
    <property type="term" value="C:membrane"/>
    <property type="evidence" value="ECO:0007669"/>
    <property type="project" value="UniProtKB-SubCell"/>
</dbReference>
<evidence type="ECO:0000256" key="4">
    <source>
        <dbReference type="ARBA" id="ARBA00023136"/>
    </source>
</evidence>
<feature type="transmembrane region" description="Helical" evidence="5">
    <location>
        <begin position="273"/>
        <end position="290"/>
    </location>
</feature>
<feature type="transmembrane region" description="Helical" evidence="5">
    <location>
        <begin position="554"/>
        <end position="571"/>
    </location>
</feature>
<keyword evidence="2 5" id="KW-0812">Transmembrane</keyword>
<name>A0A0G0D9A8_9BACT</name>
<sequence length="1046" mass="120118">MNITRKFLSWFDNHLLFFLSGFLLAFIPLFPKLPLFDVIPGYIVRVRLEDFLIAIAIIIWLVQLWRKKISFGPNPLAKPILIYLTVGLLSMLSAIFITRTVPLEILHIGKMALHFLRRIEYFSLFFIFYSTVKSIKQVKTYLLILIVTILGVTLYGYGQKYLYWPAFSTMNREFSKGWALYLTQHARVISTFGGHYDLAAYAMMALILLWSLFFNIEKKLYKLIIFIILAGTFWLLILTASRTSFIAYMVGVTVLFGFWTFRKGIMWSAKRWFIVTVLSMFVMLSFGDLSDRFTKLLKLDQRLGGIKSLLTQPFSAPPIGDNIVLLENNIEAVTSKSDFPLLPIRPSDVTDIIPEGTIATQTASGAAITKVVQRNYSKTALVYDLSTGIRLDALWPRAIAGFKKNPLLGTGYSTLTKIQVNEFTEAESTDNDYLRALGETGLLGLLAFGWILVAALSMVWKAYTSITDKVIFGMITALTAIIIGLLVNAVYIDIFEASKVALYFWAITGIILGSIKITSANKFQPPKLSSISDLSSTLHKIKQITQKIYRSDKTYLLIIIILALVVRHYKISEPLADWHSWRQADTSAVTRNFVRYGLNLFYPRYDDLSSIASGIPNPQGYRFVEFPLYSFFAVLTDKLFPGYNVEYSGRLTSIFASIGTLIFLYFLVKKYLGVRVGMLTAGFFALLPYNIFWSRTILPEPTLVFLTTAMLYTFDKWVETSKWKYWVISVIFAVLSLLVKFTAAFFVIPMLYLAWNKWKFKTFTNIWLYIYAILTVLPFIAWRIHISKYPEGVPAYQWLFNGNGIRFKGAWFWWLFSERIGHLILGTWGVGLFLLGMIRQVKNKITGTNVWFFHYWLTGLIIYLIVFATGNVQHDYYQIILVPILCIFLAIGTDFLLIKSDLFHQFFSKLVLIIWIVFMLMFGWYQARDFFNINHPEIVEAGREFDRVISNNKVLVIAPYGGDTAFLYQTGRRGWPLMEGTIDEMIAKGAHYYISTNFDDTTNKIMQMALNNQLGKDQIHQFKIIKQTPSYVIIQLVPDKFLPKTN</sequence>
<evidence type="ECO:0000313" key="8">
    <source>
        <dbReference type="EMBL" id="KKP59925.1"/>
    </source>
</evidence>
<feature type="transmembrane region" description="Helical" evidence="5">
    <location>
        <begin position="766"/>
        <end position="784"/>
    </location>
</feature>
<dbReference type="InterPro" id="IPR038731">
    <property type="entry name" value="RgtA/B/C-like"/>
</dbReference>
<feature type="transmembrane region" description="Helical" evidence="5">
    <location>
        <begin position="647"/>
        <end position="667"/>
    </location>
</feature>
<feature type="transmembrane region" description="Helical" evidence="5">
    <location>
        <begin position="672"/>
        <end position="691"/>
    </location>
</feature>
<feature type="transmembrane region" description="Helical" evidence="5">
    <location>
        <begin position="141"/>
        <end position="158"/>
    </location>
</feature>
<feature type="transmembrane region" description="Helical" evidence="5">
    <location>
        <begin position="820"/>
        <end position="838"/>
    </location>
</feature>
<feature type="transmembrane region" description="Helical" evidence="5">
    <location>
        <begin position="42"/>
        <end position="61"/>
    </location>
</feature>
<keyword evidence="3 5" id="KW-1133">Transmembrane helix</keyword>
<reference evidence="8 9" key="1">
    <citation type="journal article" date="2015" name="Nature">
        <title>rRNA introns, odd ribosomes, and small enigmatic genomes across a large radiation of phyla.</title>
        <authorList>
            <person name="Brown C.T."/>
            <person name="Hug L.A."/>
            <person name="Thomas B.C."/>
            <person name="Sharon I."/>
            <person name="Castelle C.J."/>
            <person name="Singh A."/>
            <person name="Wilkins M.J."/>
            <person name="Williams K.H."/>
            <person name="Banfield J.F."/>
        </authorList>
    </citation>
    <scope>NUCLEOTIDE SEQUENCE [LARGE SCALE GENOMIC DNA]</scope>
</reference>
<dbReference type="InterPro" id="IPR051533">
    <property type="entry name" value="WaaL-like"/>
</dbReference>
<feature type="domain" description="Glycosyltransferase RgtA/B/C/D-like" evidence="7">
    <location>
        <begin position="627"/>
        <end position="781"/>
    </location>
</feature>
<evidence type="ECO:0000256" key="3">
    <source>
        <dbReference type="ARBA" id="ARBA00022989"/>
    </source>
</evidence>
<feature type="transmembrane region" description="Helical" evidence="5">
    <location>
        <begin position="245"/>
        <end position="261"/>
    </location>
</feature>